<gene>
    <name evidence="2" type="ORF">BSL78_11362</name>
</gene>
<keyword evidence="3" id="KW-1185">Reference proteome</keyword>
<dbReference type="Proteomes" id="UP000230750">
    <property type="component" value="Unassembled WGS sequence"/>
</dbReference>
<evidence type="ECO:0000313" key="2">
    <source>
        <dbReference type="EMBL" id="PIK51772.1"/>
    </source>
</evidence>
<comment type="caution">
    <text evidence="2">The sequence shown here is derived from an EMBL/GenBank/DDBJ whole genome shotgun (WGS) entry which is preliminary data.</text>
</comment>
<evidence type="ECO:0000256" key="1">
    <source>
        <dbReference type="SAM" id="MobiDB-lite"/>
    </source>
</evidence>
<feature type="compositionally biased region" description="Polar residues" evidence="1">
    <location>
        <begin position="99"/>
        <end position="113"/>
    </location>
</feature>
<name>A0A2G8KUX4_STIJA</name>
<feature type="region of interest" description="Disordered" evidence="1">
    <location>
        <begin position="87"/>
        <end position="113"/>
    </location>
</feature>
<protein>
    <submittedName>
        <fullName evidence="2">Uncharacterized protein</fullName>
    </submittedName>
</protein>
<organism evidence="2 3">
    <name type="scientific">Stichopus japonicus</name>
    <name type="common">Sea cucumber</name>
    <dbReference type="NCBI Taxonomy" id="307972"/>
    <lineage>
        <taxon>Eukaryota</taxon>
        <taxon>Metazoa</taxon>
        <taxon>Echinodermata</taxon>
        <taxon>Eleutherozoa</taxon>
        <taxon>Echinozoa</taxon>
        <taxon>Holothuroidea</taxon>
        <taxon>Aspidochirotacea</taxon>
        <taxon>Aspidochirotida</taxon>
        <taxon>Stichopodidae</taxon>
        <taxon>Apostichopus</taxon>
    </lineage>
</organism>
<evidence type="ECO:0000313" key="3">
    <source>
        <dbReference type="Proteomes" id="UP000230750"/>
    </source>
</evidence>
<dbReference type="AlphaFoldDB" id="A0A2G8KUX4"/>
<reference evidence="2 3" key="1">
    <citation type="journal article" date="2017" name="PLoS Biol.">
        <title>The sea cucumber genome provides insights into morphological evolution and visceral regeneration.</title>
        <authorList>
            <person name="Zhang X."/>
            <person name="Sun L."/>
            <person name="Yuan J."/>
            <person name="Sun Y."/>
            <person name="Gao Y."/>
            <person name="Zhang L."/>
            <person name="Li S."/>
            <person name="Dai H."/>
            <person name="Hamel J.F."/>
            <person name="Liu C."/>
            <person name="Yu Y."/>
            <person name="Liu S."/>
            <person name="Lin W."/>
            <person name="Guo K."/>
            <person name="Jin S."/>
            <person name="Xu P."/>
            <person name="Storey K.B."/>
            <person name="Huan P."/>
            <person name="Zhang T."/>
            <person name="Zhou Y."/>
            <person name="Zhang J."/>
            <person name="Lin C."/>
            <person name="Li X."/>
            <person name="Xing L."/>
            <person name="Huo D."/>
            <person name="Sun M."/>
            <person name="Wang L."/>
            <person name="Mercier A."/>
            <person name="Li F."/>
            <person name="Yang H."/>
            <person name="Xiang J."/>
        </authorList>
    </citation>
    <scope>NUCLEOTIDE SEQUENCE [LARGE SCALE GENOMIC DNA]</scope>
    <source>
        <strain evidence="2">Shaxun</strain>
        <tissue evidence="2">Muscle</tissue>
    </source>
</reference>
<accession>A0A2G8KUX4</accession>
<dbReference type="EMBL" id="MRZV01000357">
    <property type="protein sequence ID" value="PIK51772.1"/>
    <property type="molecule type" value="Genomic_DNA"/>
</dbReference>
<sequence length="353" mass="39364">MAPQPASDPDVLDCRLSVNLSAWRTRGILGIPQTPWTTTRWKIALEDSFGPSYEPEEAPMMGEALPQELMTQVADIFRRHLVFEEPETQPQKAGRVSKLTATGKASSKPKTTMPNDATCYDRFEAIADKNRWTAFPAKADRAVRAPDEAWRALFKCPTIPQEAKERLKAEQGASSSNVFRTPAQRKLEELLVEVDTAARSGMKFASVLMLSAEVLMRHHQQLPEDDSQVFRDEAGHLLLLLGPLVRLAYYQFARVSTRSVKAHRENIKIVHKNAPCPPKAGLDRKRKKVPTVSNPDNQFLRAILDFSAGVARPSGERITAVRTTKQHVISHQESPTVTWLRALGLMASLVDVG</sequence>
<proteinExistence type="predicted"/>